<feature type="binding site" evidence="2">
    <location>
        <position position="133"/>
    </location>
    <ligand>
        <name>Fe cation</name>
        <dbReference type="ChEBI" id="CHEBI:24875"/>
    </ligand>
</feature>
<sequence>MPKRSTHGHTAHTAHLGHTLRTDAPTGAPRSDTFRALSLGKVLTHPDPRLQGASVELDPCARFVVALAELLVTTMRVSPACIGLAAPQIGEPSRVFCMDVTGHRQAQSCAGLVVMVNPKIVERRGHTRMREGCLSVPDLTGNVVRAREVVVEGYEPGTGKLLRVEADAMEARCLQHEIDHLDGMLFVDRVMYPERELFARKTYA</sequence>
<feature type="binding site" evidence="2">
    <location>
        <position position="176"/>
    </location>
    <ligand>
        <name>Fe cation</name>
        <dbReference type="ChEBI" id="CHEBI:24875"/>
    </ligand>
</feature>
<dbReference type="EC" id="3.5.1.88" evidence="2"/>
<comment type="function">
    <text evidence="2">Removes the formyl group from the N-terminal Met of newly synthesized proteins. Requires at least a dipeptide for an efficient rate of reaction. N-terminal L-methionine is a prerequisite for activity but the enzyme has broad specificity at other positions.</text>
</comment>
<evidence type="ECO:0000256" key="2">
    <source>
        <dbReference type="HAMAP-Rule" id="MF_00163"/>
    </source>
</evidence>
<gene>
    <name evidence="2" type="primary">def</name>
    <name evidence="4" type="ORF">AKJ09_01856</name>
</gene>
<feature type="compositionally biased region" description="Basic residues" evidence="3">
    <location>
        <begin position="1"/>
        <end position="12"/>
    </location>
</feature>
<dbReference type="EMBL" id="CP012333">
    <property type="protein sequence ID" value="AKU95192.1"/>
    <property type="molecule type" value="Genomic_DNA"/>
</dbReference>
<dbReference type="PRINTS" id="PR01576">
    <property type="entry name" value="PDEFORMYLASE"/>
</dbReference>
<reference evidence="4 5" key="1">
    <citation type="submission" date="2015-08" db="EMBL/GenBank/DDBJ databases">
        <authorList>
            <person name="Babu N.S."/>
            <person name="Beckwith C.J."/>
            <person name="Beseler K.G."/>
            <person name="Brison A."/>
            <person name="Carone J.V."/>
            <person name="Caskin T.P."/>
            <person name="Diamond M."/>
            <person name="Durham M.E."/>
            <person name="Foxe J.M."/>
            <person name="Go M."/>
            <person name="Henderson B.A."/>
            <person name="Jones I.B."/>
            <person name="McGettigan J.A."/>
            <person name="Micheletti S.J."/>
            <person name="Nasrallah M.E."/>
            <person name="Ortiz D."/>
            <person name="Piller C.R."/>
            <person name="Privatt S.R."/>
            <person name="Schneider S.L."/>
            <person name="Sharp S."/>
            <person name="Smith T.C."/>
            <person name="Stanton J.D."/>
            <person name="Ullery H.E."/>
            <person name="Wilson R.J."/>
            <person name="Serrano M.G."/>
            <person name="Buck G."/>
            <person name="Lee V."/>
            <person name="Wang Y."/>
            <person name="Carvalho R."/>
            <person name="Voegtly L."/>
            <person name="Shi R."/>
            <person name="Duckworth R."/>
            <person name="Johnson A."/>
            <person name="Loviza R."/>
            <person name="Walstead R."/>
            <person name="Shah Z."/>
            <person name="Kiflezghi M."/>
            <person name="Wade K."/>
            <person name="Ball S.L."/>
            <person name="Bradley K.W."/>
            <person name="Asai D.J."/>
            <person name="Bowman C.A."/>
            <person name="Russell D.A."/>
            <person name="Pope W.H."/>
            <person name="Jacobs-Sera D."/>
            <person name="Hendrix R.W."/>
            <person name="Hatfull G.F."/>
        </authorList>
    </citation>
    <scope>NUCLEOTIDE SEQUENCE [LARGE SCALE GENOMIC DNA]</scope>
    <source>
        <strain evidence="4 5">DSM 27648</strain>
    </source>
</reference>
<dbReference type="GO" id="GO:0006412">
    <property type="term" value="P:translation"/>
    <property type="evidence" value="ECO:0007669"/>
    <property type="project" value="UniProtKB-UniRule"/>
</dbReference>
<dbReference type="Pfam" id="PF01327">
    <property type="entry name" value="Pep_deformylase"/>
    <property type="match status" value="1"/>
</dbReference>
<proteinExistence type="inferred from homology"/>
<comment type="cofactor">
    <cofactor evidence="2">
        <name>Fe(2+)</name>
        <dbReference type="ChEBI" id="CHEBI:29033"/>
    </cofactor>
    <text evidence="2">Binds 1 Fe(2+) ion.</text>
</comment>
<dbReference type="Proteomes" id="UP000064967">
    <property type="component" value="Chromosome"/>
</dbReference>
<dbReference type="STRING" id="1391654.AKJ09_01856"/>
<dbReference type="Gene3D" id="3.90.45.10">
    <property type="entry name" value="Peptide deformylase"/>
    <property type="match status" value="1"/>
</dbReference>
<keyword evidence="2" id="KW-0408">Iron</keyword>
<feature type="region of interest" description="Disordered" evidence="3">
    <location>
        <begin position="1"/>
        <end position="31"/>
    </location>
</feature>
<dbReference type="AlphaFoldDB" id="A0A0K1PNU8"/>
<dbReference type="CDD" id="cd00487">
    <property type="entry name" value="Pep_deformylase"/>
    <property type="match status" value="1"/>
</dbReference>
<dbReference type="PATRIC" id="fig|1391654.3.peg.1876"/>
<accession>A0A0K1PNU8</accession>
<dbReference type="GO" id="GO:0046872">
    <property type="term" value="F:metal ion binding"/>
    <property type="evidence" value="ECO:0007669"/>
    <property type="project" value="UniProtKB-KW"/>
</dbReference>
<evidence type="ECO:0000256" key="3">
    <source>
        <dbReference type="SAM" id="MobiDB-lite"/>
    </source>
</evidence>
<feature type="active site" evidence="2">
    <location>
        <position position="177"/>
    </location>
</feature>
<name>A0A0K1PNU8_9BACT</name>
<evidence type="ECO:0000313" key="5">
    <source>
        <dbReference type="Proteomes" id="UP000064967"/>
    </source>
</evidence>
<protein>
    <recommendedName>
        <fullName evidence="2">Peptide deformylase</fullName>
        <shortName evidence="2">PDF</shortName>
        <ecNumber evidence="2">3.5.1.88</ecNumber>
    </recommendedName>
    <alternativeName>
        <fullName evidence="2">Polypeptide deformylase</fullName>
    </alternativeName>
</protein>
<dbReference type="PANTHER" id="PTHR10458">
    <property type="entry name" value="PEPTIDE DEFORMYLASE"/>
    <property type="match status" value="1"/>
</dbReference>
<evidence type="ECO:0000256" key="1">
    <source>
        <dbReference type="ARBA" id="ARBA00010759"/>
    </source>
</evidence>
<dbReference type="HAMAP" id="MF_00163">
    <property type="entry name" value="Pep_deformylase"/>
    <property type="match status" value="1"/>
</dbReference>
<comment type="similarity">
    <text evidence="1 2">Belongs to the polypeptide deformylase family.</text>
</comment>
<keyword evidence="5" id="KW-1185">Reference proteome</keyword>
<feature type="binding site" evidence="2">
    <location>
        <position position="180"/>
    </location>
    <ligand>
        <name>Fe cation</name>
        <dbReference type="ChEBI" id="CHEBI:24875"/>
    </ligand>
</feature>
<dbReference type="GO" id="GO:0042586">
    <property type="term" value="F:peptide deformylase activity"/>
    <property type="evidence" value="ECO:0007669"/>
    <property type="project" value="UniProtKB-UniRule"/>
</dbReference>
<keyword evidence="2" id="KW-0479">Metal-binding</keyword>
<dbReference type="SUPFAM" id="SSF56420">
    <property type="entry name" value="Peptide deformylase"/>
    <property type="match status" value="1"/>
</dbReference>
<keyword evidence="2" id="KW-0378">Hydrolase</keyword>
<dbReference type="NCBIfam" id="TIGR00079">
    <property type="entry name" value="pept_deformyl"/>
    <property type="match status" value="1"/>
</dbReference>
<dbReference type="PANTHER" id="PTHR10458:SF22">
    <property type="entry name" value="PEPTIDE DEFORMYLASE"/>
    <property type="match status" value="1"/>
</dbReference>
<evidence type="ECO:0000313" key="4">
    <source>
        <dbReference type="EMBL" id="AKU95192.1"/>
    </source>
</evidence>
<dbReference type="InterPro" id="IPR036821">
    <property type="entry name" value="Peptide_deformylase_sf"/>
</dbReference>
<keyword evidence="2" id="KW-0648">Protein biosynthesis</keyword>
<dbReference type="KEGG" id="llu:AKJ09_01856"/>
<dbReference type="InterPro" id="IPR023635">
    <property type="entry name" value="Peptide_deformylase"/>
</dbReference>
<comment type="catalytic activity">
    <reaction evidence="2">
        <text>N-terminal N-formyl-L-methionyl-[peptide] + H2O = N-terminal L-methionyl-[peptide] + formate</text>
        <dbReference type="Rhea" id="RHEA:24420"/>
        <dbReference type="Rhea" id="RHEA-COMP:10639"/>
        <dbReference type="Rhea" id="RHEA-COMP:10640"/>
        <dbReference type="ChEBI" id="CHEBI:15377"/>
        <dbReference type="ChEBI" id="CHEBI:15740"/>
        <dbReference type="ChEBI" id="CHEBI:49298"/>
        <dbReference type="ChEBI" id="CHEBI:64731"/>
        <dbReference type="EC" id="3.5.1.88"/>
    </reaction>
</comment>
<dbReference type="RefSeq" id="WP_169927383.1">
    <property type="nucleotide sequence ID" value="NZ_CP012333.1"/>
</dbReference>
<organism evidence="4 5">
    <name type="scientific">Labilithrix luteola</name>
    <dbReference type="NCBI Taxonomy" id="1391654"/>
    <lineage>
        <taxon>Bacteria</taxon>
        <taxon>Pseudomonadati</taxon>
        <taxon>Myxococcota</taxon>
        <taxon>Polyangia</taxon>
        <taxon>Polyangiales</taxon>
        <taxon>Labilitrichaceae</taxon>
        <taxon>Labilithrix</taxon>
    </lineage>
</organism>